<evidence type="ECO:0000256" key="20">
    <source>
        <dbReference type="PROSITE-ProRule" id="PRU10141"/>
    </source>
</evidence>
<keyword evidence="15 21" id="KW-0472">Membrane</keyword>
<keyword evidence="13 20" id="KW-0067">ATP-binding</keyword>
<dbReference type="InterPro" id="IPR001245">
    <property type="entry name" value="Ser-Thr/Tyr_kinase_cat_dom"/>
</dbReference>
<evidence type="ECO:0000256" key="7">
    <source>
        <dbReference type="ARBA" id="ARBA00022679"/>
    </source>
</evidence>
<comment type="catalytic activity">
    <reaction evidence="18">
        <text>L-threonyl-[protein] + ATP = O-phospho-L-threonyl-[protein] + ADP + H(+)</text>
        <dbReference type="Rhea" id="RHEA:46608"/>
        <dbReference type="Rhea" id="RHEA-COMP:11060"/>
        <dbReference type="Rhea" id="RHEA-COMP:11605"/>
        <dbReference type="ChEBI" id="CHEBI:15378"/>
        <dbReference type="ChEBI" id="CHEBI:30013"/>
        <dbReference type="ChEBI" id="CHEBI:30616"/>
        <dbReference type="ChEBI" id="CHEBI:61977"/>
        <dbReference type="ChEBI" id="CHEBI:456216"/>
        <dbReference type="EC" id="2.7.11.1"/>
    </reaction>
</comment>
<evidence type="ECO:0000256" key="19">
    <source>
        <dbReference type="ARBA" id="ARBA00048679"/>
    </source>
</evidence>
<dbReference type="SUPFAM" id="SSF56112">
    <property type="entry name" value="Protein kinase-like (PK-like)"/>
    <property type="match status" value="1"/>
</dbReference>
<dbReference type="InterPro" id="IPR003591">
    <property type="entry name" value="Leu-rich_rpt_typical-subtyp"/>
</dbReference>
<evidence type="ECO:0000256" key="21">
    <source>
        <dbReference type="SAM" id="Phobius"/>
    </source>
</evidence>
<evidence type="ECO:0000259" key="22">
    <source>
        <dbReference type="PROSITE" id="PS50011"/>
    </source>
</evidence>
<gene>
    <name evidence="23" type="ORF">JCGZ_01442</name>
</gene>
<evidence type="ECO:0000256" key="5">
    <source>
        <dbReference type="ARBA" id="ARBA00022553"/>
    </source>
</evidence>
<evidence type="ECO:0000313" key="24">
    <source>
        <dbReference type="Proteomes" id="UP000027138"/>
    </source>
</evidence>
<evidence type="ECO:0000256" key="11">
    <source>
        <dbReference type="ARBA" id="ARBA00022741"/>
    </source>
</evidence>
<dbReference type="InterPro" id="IPR032675">
    <property type="entry name" value="LRR_dom_sf"/>
</dbReference>
<dbReference type="OrthoDB" id="676979at2759"/>
<dbReference type="InterPro" id="IPR051809">
    <property type="entry name" value="Plant_receptor-like_S/T_kinase"/>
</dbReference>
<dbReference type="Gene3D" id="1.10.510.10">
    <property type="entry name" value="Transferase(Phosphotransferase) domain 1"/>
    <property type="match status" value="1"/>
</dbReference>
<evidence type="ECO:0000256" key="2">
    <source>
        <dbReference type="ARBA" id="ARBA00012513"/>
    </source>
</evidence>
<keyword evidence="16" id="KW-0675">Receptor</keyword>
<keyword evidence="9" id="KW-0732">Signal</keyword>
<dbReference type="SMART" id="SM00369">
    <property type="entry name" value="LRR_TYP"/>
    <property type="match status" value="4"/>
</dbReference>
<dbReference type="AlphaFoldDB" id="A0A067L950"/>
<evidence type="ECO:0000313" key="23">
    <source>
        <dbReference type="EMBL" id="KDP44942.1"/>
    </source>
</evidence>
<comment type="subcellular location">
    <subcellularLocation>
        <location evidence="1">Cell membrane</location>
        <topology evidence="1">Single-pass membrane protein</topology>
    </subcellularLocation>
</comment>
<evidence type="ECO:0000256" key="4">
    <source>
        <dbReference type="ARBA" id="ARBA00022527"/>
    </source>
</evidence>
<dbReference type="InterPro" id="IPR008271">
    <property type="entry name" value="Ser/Thr_kinase_AS"/>
</dbReference>
<feature type="binding site" evidence="20">
    <location>
        <position position="385"/>
    </location>
    <ligand>
        <name>ATP</name>
        <dbReference type="ChEBI" id="CHEBI:30616"/>
    </ligand>
</feature>
<evidence type="ECO:0000256" key="10">
    <source>
        <dbReference type="ARBA" id="ARBA00022737"/>
    </source>
</evidence>
<comment type="catalytic activity">
    <reaction evidence="19">
        <text>L-seryl-[protein] + ATP = O-phospho-L-seryl-[protein] + ADP + H(+)</text>
        <dbReference type="Rhea" id="RHEA:17989"/>
        <dbReference type="Rhea" id="RHEA-COMP:9863"/>
        <dbReference type="Rhea" id="RHEA-COMP:11604"/>
        <dbReference type="ChEBI" id="CHEBI:15378"/>
        <dbReference type="ChEBI" id="CHEBI:29999"/>
        <dbReference type="ChEBI" id="CHEBI:30616"/>
        <dbReference type="ChEBI" id="CHEBI:83421"/>
        <dbReference type="ChEBI" id="CHEBI:456216"/>
        <dbReference type="EC" id="2.7.11.1"/>
    </reaction>
</comment>
<evidence type="ECO:0000256" key="12">
    <source>
        <dbReference type="ARBA" id="ARBA00022777"/>
    </source>
</evidence>
<evidence type="ECO:0000256" key="3">
    <source>
        <dbReference type="ARBA" id="ARBA00022475"/>
    </source>
</evidence>
<evidence type="ECO:0000256" key="16">
    <source>
        <dbReference type="ARBA" id="ARBA00023170"/>
    </source>
</evidence>
<keyword evidence="14 21" id="KW-1133">Transmembrane helix</keyword>
<dbReference type="Gene3D" id="3.30.200.20">
    <property type="entry name" value="Phosphorylase Kinase, domain 1"/>
    <property type="match status" value="1"/>
</dbReference>
<dbReference type="Proteomes" id="UP000027138">
    <property type="component" value="Unassembled WGS sequence"/>
</dbReference>
<dbReference type="PANTHER" id="PTHR27008">
    <property type="entry name" value="OS04G0122200 PROTEIN"/>
    <property type="match status" value="1"/>
</dbReference>
<dbReference type="PANTHER" id="PTHR27008:SF596">
    <property type="entry name" value="OS02G0215500 PROTEIN"/>
    <property type="match status" value="1"/>
</dbReference>
<dbReference type="GO" id="GO:0004674">
    <property type="term" value="F:protein serine/threonine kinase activity"/>
    <property type="evidence" value="ECO:0007669"/>
    <property type="project" value="UniProtKB-KW"/>
</dbReference>
<keyword evidence="5" id="KW-0597">Phosphoprotein</keyword>
<keyword evidence="7" id="KW-0808">Transferase</keyword>
<evidence type="ECO:0000256" key="18">
    <source>
        <dbReference type="ARBA" id="ARBA00047899"/>
    </source>
</evidence>
<protein>
    <recommendedName>
        <fullName evidence="2">non-specific serine/threonine protein kinase</fullName>
        <ecNumber evidence="2">2.7.11.1</ecNumber>
    </recommendedName>
</protein>
<dbReference type="PRINTS" id="PR00019">
    <property type="entry name" value="LEURICHRPT"/>
</dbReference>
<evidence type="ECO:0000256" key="17">
    <source>
        <dbReference type="ARBA" id="ARBA00023180"/>
    </source>
</evidence>
<keyword evidence="4" id="KW-0723">Serine/threonine-protein kinase</keyword>
<dbReference type="Pfam" id="PF07714">
    <property type="entry name" value="PK_Tyr_Ser-Thr"/>
    <property type="match status" value="1"/>
</dbReference>
<dbReference type="Pfam" id="PF00560">
    <property type="entry name" value="LRR_1"/>
    <property type="match status" value="7"/>
</dbReference>
<dbReference type="FunFam" id="3.30.200.20:FF:000432">
    <property type="entry name" value="LRR receptor-like serine/threonine-protein kinase EFR"/>
    <property type="match status" value="1"/>
</dbReference>
<feature type="transmembrane region" description="Helical" evidence="21">
    <location>
        <begin position="298"/>
        <end position="325"/>
    </location>
</feature>
<keyword evidence="24" id="KW-1185">Reference proteome</keyword>
<keyword evidence="11 20" id="KW-0547">Nucleotide-binding</keyword>
<evidence type="ECO:0000256" key="15">
    <source>
        <dbReference type="ARBA" id="ARBA00023136"/>
    </source>
</evidence>
<organism evidence="23 24">
    <name type="scientific">Jatropha curcas</name>
    <name type="common">Barbados nut</name>
    <dbReference type="NCBI Taxonomy" id="180498"/>
    <lineage>
        <taxon>Eukaryota</taxon>
        <taxon>Viridiplantae</taxon>
        <taxon>Streptophyta</taxon>
        <taxon>Embryophyta</taxon>
        <taxon>Tracheophyta</taxon>
        <taxon>Spermatophyta</taxon>
        <taxon>Magnoliopsida</taxon>
        <taxon>eudicotyledons</taxon>
        <taxon>Gunneridae</taxon>
        <taxon>Pentapetalae</taxon>
        <taxon>rosids</taxon>
        <taxon>fabids</taxon>
        <taxon>Malpighiales</taxon>
        <taxon>Euphorbiaceae</taxon>
        <taxon>Crotonoideae</taxon>
        <taxon>Jatropheae</taxon>
        <taxon>Jatropha</taxon>
    </lineage>
</organism>
<dbReference type="PROSITE" id="PS00107">
    <property type="entry name" value="PROTEIN_KINASE_ATP"/>
    <property type="match status" value="1"/>
</dbReference>
<keyword evidence="12" id="KW-0418">Kinase</keyword>
<dbReference type="FunFam" id="3.80.10.10:FF:000095">
    <property type="entry name" value="LRR receptor-like serine/threonine-protein kinase GSO1"/>
    <property type="match status" value="1"/>
</dbReference>
<dbReference type="Gene3D" id="3.80.10.10">
    <property type="entry name" value="Ribonuclease Inhibitor"/>
    <property type="match status" value="1"/>
</dbReference>
<dbReference type="SMART" id="SM00220">
    <property type="entry name" value="S_TKc"/>
    <property type="match status" value="1"/>
</dbReference>
<keyword evidence="17" id="KW-0325">Glycoprotein</keyword>
<keyword evidence="10" id="KW-0677">Repeat</keyword>
<evidence type="ECO:0000256" key="14">
    <source>
        <dbReference type="ARBA" id="ARBA00022989"/>
    </source>
</evidence>
<keyword evidence="8 21" id="KW-0812">Transmembrane</keyword>
<dbReference type="FunFam" id="1.10.510.10:FF:000358">
    <property type="entry name" value="Putative leucine-rich repeat receptor-like serine/threonine-protein kinase"/>
    <property type="match status" value="1"/>
</dbReference>
<dbReference type="PROSITE" id="PS50011">
    <property type="entry name" value="PROTEIN_KINASE_DOM"/>
    <property type="match status" value="1"/>
</dbReference>
<evidence type="ECO:0000256" key="8">
    <source>
        <dbReference type="ARBA" id="ARBA00022692"/>
    </source>
</evidence>
<proteinExistence type="predicted"/>
<dbReference type="InterPro" id="IPR000719">
    <property type="entry name" value="Prot_kinase_dom"/>
</dbReference>
<evidence type="ECO:0000256" key="6">
    <source>
        <dbReference type="ARBA" id="ARBA00022614"/>
    </source>
</evidence>
<evidence type="ECO:0000256" key="13">
    <source>
        <dbReference type="ARBA" id="ARBA00022840"/>
    </source>
</evidence>
<keyword evidence="3" id="KW-1003">Cell membrane</keyword>
<reference evidence="23 24" key="1">
    <citation type="journal article" date="2014" name="PLoS ONE">
        <title>Global Analysis of Gene Expression Profiles in Physic Nut (Jatropha curcas L.) Seedlings Exposed to Salt Stress.</title>
        <authorList>
            <person name="Zhang L."/>
            <person name="Zhang C."/>
            <person name="Wu P."/>
            <person name="Chen Y."/>
            <person name="Li M."/>
            <person name="Jiang H."/>
            <person name="Wu G."/>
        </authorList>
    </citation>
    <scope>NUCLEOTIDE SEQUENCE [LARGE SCALE GENOMIC DNA]</scope>
    <source>
        <strain evidence="24">cv. GZQX0401</strain>
        <tissue evidence="23">Young leaves</tissue>
    </source>
</reference>
<dbReference type="EMBL" id="KK914240">
    <property type="protein sequence ID" value="KDP44942.1"/>
    <property type="molecule type" value="Genomic_DNA"/>
</dbReference>
<dbReference type="InterPro" id="IPR011009">
    <property type="entry name" value="Kinase-like_dom_sf"/>
</dbReference>
<dbReference type="SUPFAM" id="SSF52058">
    <property type="entry name" value="L domain-like"/>
    <property type="match status" value="1"/>
</dbReference>
<keyword evidence="6" id="KW-0433">Leucine-rich repeat</keyword>
<evidence type="ECO:0000256" key="1">
    <source>
        <dbReference type="ARBA" id="ARBA00004162"/>
    </source>
</evidence>
<dbReference type="PROSITE" id="PS51450">
    <property type="entry name" value="LRR"/>
    <property type="match status" value="2"/>
</dbReference>
<dbReference type="PROSITE" id="PS00108">
    <property type="entry name" value="PROTEIN_KINASE_ST"/>
    <property type="match status" value="1"/>
</dbReference>
<dbReference type="InterPro" id="IPR017441">
    <property type="entry name" value="Protein_kinase_ATP_BS"/>
</dbReference>
<dbReference type="GO" id="GO:0005524">
    <property type="term" value="F:ATP binding"/>
    <property type="evidence" value="ECO:0007669"/>
    <property type="project" value="UniProtKB-UniRule"/>
</dbReference>
<name>A0A067L950_JATCU</name>
<feature type="domain" description="Protein kinase" evidence="22">
    <location>
        <begin position="358"/>
        <end position="656"/>
    </location>
</feature>
<evidence type="ECO:0000256" key="9">
    <source>
        <dbReference type="ARBA" id="ARBA00022729"/>
    </source>
</evidence>
<accession>A0A067L950</accession>
<dbReference type="EC" id="2.7.11.1" evidence="2"/>
<dbReference type="InterPro" id="IPR001611">
    <property type="entry name" value="Leu-rich_rpt"/>
</dbReference>
<sequence>MLSVMQIGDNRLGGSLTNIVGNLSRYLRIFSVYGNRISGIIPASIGDLANLTLLYFDENEFSGTIPSYIGKLNKLQALGLSANGLSGNIPSSFGNLSWLGELYSEYNTLQGNIPPSLENCKNLLSLDLSNNNLSGSIPEQLFQISSLSISLSIAHNQLTGSLSSSIGNLKGLGELDVSWNKLSGEIPSSLGACSSLEKLHMENNLFHGSIPSSLSSLKGLQNLDLSHNNLSDQIPNFFEKIPFIFLNLSYNNFEGEVPKKGVFSNGSRVSVVGNNRLCGGISQLHMPRCQRKQGNTRFHPLLVIIIACALLLGGIILSSFLFYWFKKKRKQQISSATSLKEPFAQIPYEKLLQATGGFSSSNLIGVGSFGFVYRGSIDDEDVAIKVLNLERRGASRSFIAECKALREIRHRNLVKIVTCCSTIDFKGNDFKALVYGYMPNGSLDKWLYPDKETYNCQNNLSLVCRINIAIDVACALDYLHHGCHQPIVHCDLKPSNVLLDSDMTAHVGDFGLARILPQLTKPNESSSSIGIKGTIGYAAPEYGIGGEVSIQGDIYSYGILLLEMITGKKPTDNMFEASLNLHNYAKNSLPDHVIDIVDPMLLRDDNDNQVTTMRQSVNDTKLEECLISMVKTGVQCSIKSPRDRMDMSKVIEELFKVRDVLQRNYN</sequence>
<dbReference type="GO" id="GO:0005886">
    <property type="term" value="C:plasma membrane"/>
    <property type="evidence" value="ECO:0007669"/>
    <property type="project" value="UniProtKB-SubCell"/>
</dbReference>